<dbReference type="AlphaFoldDB" id="A0A7Y4NXM8"/>
<evidence type="ECO:0000313" key="9">
    <source>
        <dbReference type="Proteomes" id="UP000534306"/>
    </source>
</evidence>
<dbReference type="InterPro" id="IPR052902">
    <property type="entry name" value="ABC-2_transporter"/>
</dbReference>
<proteinExistence type="predicted"/>
<accession>A0A7Y4NXM8</accession>
<feature type="transmembrane region" description="Helical" evidence="5">
    <location>
        <begin position="110"/>
        <end position="134"/>
    </location>
</feature>
<feature type="domain" description="ABC transmembrane type-2" evidence="6">
    <location>
        <begin position="30"/>
        <end position="256"/>
    </location>
</feature>
<feature type="transmembrane region" description="Helical" evidence="5">
    <location>
        <begin position="146"/>
        <end position="169"/>
    </location>
</feature>
<evidence type="ECO:0000256" key="5">
    <source>
        <dbReference type="SAM" id="Phobius"/>
    </source>
</evidence>
<dbReference type="GO" id="GO:0016020">
    <property type="term" value="C:membrane"/>
    <property type="evidence" value="ECO:0007669"/>
    <property type="project" value="UniProtKB-SubCell"/>
</dbReference>
<evidence type="ECO:0000256" key="3">
    <source>
        <dbReference type="ARBA" id="ARBA00022989"/>
    </source>
</evidence>
<feature type="transmembrane region" description="Helical" evidence="5">
    <location>
        <begin position="67"/>
        <end position="89"/>
    </location>
</feature>
<dbReference type="InterPro" id="IPR047817">
    <property type="entry name" value="ABC2_TM_bact-type"/>
</dbReference>
<dbReference type="PROSITE" id="PS51012">
    <property type="entry name" value="ABC_TM2"/>
    <property type="match status" value="1"/>
</dbReference>
<evidence type="ECO:0000256" key="1">
    <source>
        <dbReference type="ARBA" id="ARBA00004141"/>
    </source>
</evidence>
<evidence type="ECO:0000256" key="2">
    <source>
        <dbReference type="ARBA" id="ARBA00022692"/>
    </source>
</evidence>
<feature type="transmembrane region" description="Helical" evidence="5">
    <location>
        <begin position="31"/>
        <end position="52"/>
    </location>
</feature>
<reference evidence="8 9" key="1">
    <citation type="submission" date="2020-05" db="EMBL/GenBank/DDBJ databases">
        <title>Genome sequence of Kribbella sandramycini ATCC 39419.</title>
        <authorList>
            <person name="Maclea K.S."/>
            <person name="Fair J.L."/>
        </authorList>
    </citation>
    <scope>NUCLEOTIDE SEQUENCE [LARGE SCALE GENOMIC DNA]</scope>
    <source>
        <strain evidence="8 9">ATCC 39419</strain>
    </source>
</reference>
<keyword evidence="4 5" id="KW-0472">Membrane</keyword>
<evidence type="ECO:0000313" key="8">
    <source>
        <dbReference type="EMBL" id="NOL38898.1"/>
    </source>
</evidence>
<dbReference type="PANTHER" id="PTHR43027:SF2">
    <property type="entry name" value="TRANSPORT PERMEASE PROTEIN"/>
    <property type="match status" value="1"/>
</dbReference>
<dbReference type="Pfam" id="PF12698">
    <property type="entry name" value="ABC2_membrane_3"/>
    <property type="match status" value="1"/>
</dbReference>
<dbReference type="PANTHER" id="PTHR43027">
    <property type="entry name" value="DOXORUBICIN RESISTANCE ABC TRANSPORTER PERMEASE PROTEIN DRRC-RELATED"/>
    <property type="match status" value="1"/>
</dbReference>
<dbReference type="RefSeq" id="WP_171670316.1">
    <property type="nucleotide sequence ID" value="NZ_BAAAGT010000018.1"/>
</dbReference>
<evidence type="ECO:0000313" key="7">
    <source>
        <dbReference type="EMBL" id="MBB6568514.1"/>
    </source>
</evidence>
<evidence type="ECO:0000256" key="4">
    <source>
        <dbReference type="ARBA" id="ARBA00023136"/>
    </source>
</evidence>
<feature type="transmembrane region" description="Helical" evidence="5">
    <location>
        <begin position="176"/>
        <end position="196"/>
    </location>
</feature>
<keyword evidence="2 5" id="KW-0812">Transmembrane</keyword>
<comment type="caution">
    <text evidence="8">The sequence shown here is derived from an EMBL/GenBank/DDBJ whole genome shotgun (WGS) entry which is preliminary data.</text>
</comment>
<feature type="transmembrane region" description="Helical" evidence="5">
    <location>
        <begin position="235"/>
        <end position="253"/>
    </location>
</feature>
<sequence>MSTATAAPRRTSPYVAVLRAEARLMSREPGILFWAVGFPPLLLVILGLIPAFREPSAGLGGLRTIDVYVPVLVLTAIIMTGLQTMPPVITGYRERGILRRMSTTPVRPAALLSAQMVLTGGIALGSAIVCLLIGRLVYDVRLPQQPIAYTFALLLTTAGALAFGALITAVARTAKVAAAIGSAVFFPSLACAGMWLPVQAMPDLMARIVTLTPFGAAAQALGDAATGAWPAWSDLGVVAAWALVLSAAAMRWFRWQ</sequence>
<comment type="subcellular location">
    <subcellularLocation>
        <location evidence="1">Membrane</location>
        <topology evidence="1">Multi-pass membrane protein</topology>
    </subcellularLocation>
</comment>
<dbReference type="Proteomes" id="UP000534306">
    <property type="component" value="Unassembled WGS sequence"/>
</dbReference>
<evidence type="ECO:0000313" key="10">
    <source>
        <dbReference type="Proteomes" id="UP000553957"/>
    </source>
</evidence>
<dbReference type="GO" id="GO:0140359">
    <property type="term" value="F:ABC-type transporter activity"/>
    <property type="evidence" value="ECO:0007669"/>
    <property type="project" value="InterPro"/>
</dbReference>
<dbReference type="InterPro" id="IPR013525">
    <property type="entry name" value="ABC2_TM"/>
</dbReference>
<gene>
    <name evidence="7" type="ORF">HNR71_004151</name>
    <name evidence="8" type="ORF">HPO96_01435</name>
</gene>
<keyword evidence="9" id="KW-1185">Reference proteome</keyword>
<protein>
    <submittedName>
        <fullName evidence="8">ABC transporter permease</fullName>
    </submittedName>
    <submittedName>
        <fullName evidence="7">ABC-2 type transport system permease protein</fullName>
    </submittedName>
</protein>
<evidence type="ECO:0000259" key="6">
    <source>
        <dbReference type="PROSITE" id="PS51012"/>
    </source>
</evidence>
<name>A0A7Y4NXM8_9ACTN</name>
<dbReference type="EMBL" id="JABJRC010000001">
    <property type="protein sequence ID" value="NOL38898.1"/>
    <property type="molecule type" value="Genomic_DNA"/>
</dbReference>
<dbReference type="EMBL" id="JACHKF010000001">
    <property type="protein sequence ID" value="MBB6568514.1"/>
    <property type="molecule type" value="Genomic_DNA"/>
</dbReference>
<keyword evidence="3 5" id="KW-1133">Transmembrane helix</keyword>
<organism evidence="8 9">
    <name type="scientific">Kribbella sandramycini</name>
    <dbReference type="NCBI Taxonomy" id="60450"/>
    <lineage>
        <taxon>Bacteria</taxon>
        <taxon>Bacillati</taxon>
        <taxon>Actinomycetota</taxon>
        <taxon>Actinomycetes</taxon>
        <taxon>Propionibacteriales</taxon>
        <taxon>Kribbellaceae</taxon>
        <taxon>Kribbella</taxon>
    </lineage>
</organism>
<reference evidence="7 10" key="2">
    <citation type="submission" date="2020-08" db="EMBL/GenBank/DDBJ databases">
        <title>Sequencing the genomes of 1000 actinobacteria strains.</title>
        <authorList>
            <person name="Klenk H.-P."/>
        </authorList>
    </citation>
    <scope>NUCLEOTIDE SEQUENCE [LARGE SCALE GENOMIC DNA]</scope>
    <source>
        <strain evidence="7 10">DSM 15626</strain>
    </source>
</reference>
<dbReference type="Proteomes" id="UP000553957">
    <property type="component" value="Unassembled WGS sequence"/>
</dbReference>